<evidence type="ECO:0000256" key="14">
    <source>
        <dbReference type="SAM" id="SignalP"/>
    </source>
</evidence>
<dbReference type="GO" id="GO:0005615">
    <property type="term" value="C:extracellular space"/>
    <property type="evidence" value="ECO:0007669"/>
    <property type="project" value="TreeGrafter"/>
</dbReference>
<evidence type="ECO:0000259" key="16">
    <source>
        <dbReference type="PROSITE" id="PS52035"/>
    </source>
</evidence>
<comment type="cofactor">
    <cofactor evidence="1">
        <name>Zn(2+)</name>
        <dbReference type="ChEBI" id="CHEBI:29105"/>
    </cofactor>
</comment>
<dbReference type="Proteomes" id="UP000887565">
    <property type="component" value="Unplaced"/>
</dbReference>
<keyword evidence="4" id="KW-0645">Protease</keyword>
<evidence type="ECO:0000256" key="11">
    <source>
        <dbReference type="ARBA" id="ARBA00069039"/>
    </source>
</evidence>
<dbReference type="GO" id="GO:0006508">
    <property type="term" value="P:proteolysis"/>
    <property type="evidence" value="ECO:0007669"/>
    <property type="project" value="UniProtKB-KW"/>
</dbReference>
<dbReference type="SMART" id="SM00631">
    <property type="entry name" value="Zn_pept"/>
    <property type="match status" value="1"/>
</dbReference>
<protein>
    <recommendedName>
        <fullName evidence="11">Zinc carboxypeptidase A 1</fullName>
    </recommendedName>
</protein>
<dbReference type="InterPro" id="IPR000834">
    <property type="entry name" value="Peptidase_M14"/>
</dbReference>
<dbReference type="OMA" id="MVPPNMI"/>
<dbReference type="PANTHER" id="PTHR11705:SF91">
    <property type="entry name" value="FI01817P-RELATED"/>
    <property type="match status" value="1"/>
</dbReference>
<dbReference type="InterPro" id="IPR003582">
    <property type="entry name" value="ShKT_dom"/>
</dbReference>
<dbReference type="PRINTS" id="PR00765">
    <property type="entry name" value="CRBOXYPTASEA"/>
</dbReference>
<evidence type="ECO:0000256" key="7">
    <source>
        <dbReference type="ARBA" id="ARBA00022801"/>
    </source>
</evidence>
<reference evidence="18" key="1">
    <citation type="submission" date="2022-11" db="UniProtKB">
        <authorList>
            <consortium name="WormBaseParasite"/>
        </authorList>
    </citation>
    <scope>IDENTIFICATION</scope>
</reference>
<dbReference type="FunFam" id="3.30.70.340:FF:000002">
    <property type="entry name" value="Carboxypeptidase A"/>
    <property type="match status" value="1"/>
</dbReference>
<dbReference type="PANTHER" id="PTHR11705">
    <property type="entry name" value="PROTEASE FAMILY M14 CARBOXYPEPTIDASE A,B"/>
    <property type="match status" value="1"/>
</dbReference>
<dbReference type="InterPro" id="IPR036990">
    <property type="entry name" value="M14A-like_propep"/>
</dbReference>
<evidence type="ECO:0000313" key="17">
    <source>
        <dbReference type="Proteomes" id="UP000887565"/>
    </source>
</evidence>
<feature type="signal peptide" evidence="14">
    <location>
        <begin position="1"/>
        <end position="15"/>
    </location>
</feature>
<comment type="similarity">
    <text evidence="2 13">Belongs to the peptidase M14 family.</text>
</comment>
<evidence type="ECO:0000256" key="3">
    <source>
        <dbReference type="ARBA" id="ARBA00022645"/>
    </source>
</evidence>
<feature type="active site" description="Proton donor/acceptor" evidence="13">
    <location>
        <position position="431"/>
    </location>
</feature>
<dbReference type="Pfam" id="PF00246">
    <property type="entry name" value="Peptidase_M14"/>
    <property type="match status" value="1"/>
</dbReference>
<dbReference type="PROSITE" id="PS52035">
    <property type="entry name" value="PEPTIDASE_M14"/>
    <property type="match status" value="1"/>
</dbReference>
<comment type="caution">
    <text evidence="12">Lacks conserved residue(s) required for the propagation of feature annotation.</text>
</comment>
<dbReference type="FunFam" id="3.40.630.10:FF:000056">
    <property type="entry name" value="Zinc carboxypeptidase"/>
    <property type="match status" value="1"/>
</dbReference>
<evidence type="ECO:0000256" key="10">
    <source>
        <dbReference type="ARBA" id="ARBA00023157"/>
    </source>
</evidence>
<keyword evidence="9" id="KW-0482">Metalloprotease</keyword>
<keyword evidence="17" id="KW-1185">Reference proteome</keyword>
<feature type="domain" description="Peptidase M14" evidence="16">
    <location>
        <begin position="136"/>
        <end position="467"/>
    </location>
</feature>
<accession>A0A915JBR4</accession>
<dbReference type="Gene3D" id="1.10.10.1940">
    <property type="match status" value="1"/>
</dbReference>
<dbReference type="InterPro" id="IPR003146">
    <property type="entry name" value="M14A_act_pep"/>
</dbReference>
<proteinExistence type="inferred from homology"/>
<feature type="domain" description="ShKT" evidence="15">
    <location>
        <begin position="588"/>
        <end position="626"/>
    </location>
</feature>
<dbReference type="Pfam" id="PF01549">
    <property type="entry name" value="ShK"/>
    <property type="match status" value="1"/>
</dbReference>
<keyword evidence="8" id="KW-0862">Zinc</keyword>
<dbReference type="PROSITE" id="PS51670">
    <property type="entry name" value="SHKT"/>
    <property type="match status" value="1"/>
</dbReference>
<evidence type="ECO:0000313" key="18">
    <source>
        <dbReference type="WBParaSite" id="nRc.2.0.1.t23602-RA"/>
    </source>
</evidence>
<keyword evidence="6 14" id="KW-0732">Signal</keyword>
<feature type="chain" id="PRO_5037378768" description="Zinc carboxypeptidase A 1" evidence="14">
    <location>
        <begin position="16"/>
        <end position="630"/>
    </location>
</feature>
<dbReference type="WBParaSite" id="nRc.2.0.1.t23602-RA">
    <property type="protein sequence ID" value="nRc.2.0.1.t23602-RA"/>
    <property type="gene ID" value="nRc.2.0.1.g23602"/>
</dbReference>
<dbReference type="AlphaFoldDB" id="A0A915JBR4"/>
<name>A0A915JBR4_ROMCU</name>
<evidence type="ECO:0000256" key="1">
    <source>
        <dbReference type="ARBA" id="ARBA00001947"/>
    </source>
</evidence>
<dbReference type="SUPFAM" id="SSF53187">
    <property type="entry name" value="Zn-dependent exopeptidases"/>
    <property type="match status" value="1"/>
</dbReference>
<evidence type="ECO:0000256" key="2">
    <source>
        <dbReference type="ARBA" id="ARBA00005988"/>
    </source>
</evidence>
<evidence type="ECO:0000259" key="15">
    <source>
        <dbReference type="PROSITE" id="PS51670"/>
    </source>
</evidence>
<dbReference type="SUPFAM" id="SSF54897">
    <property type="entry name" value="Protease propeptides/inhibitors"/>
    <property type="match status" value="1"/>
</dbReference>
<keyword evidence="5" id="KW-0479">Metal-binding</keyword>
<dbReference type="CDD" id="cd03860">
    <property type="entry name" value="M14_CP_A-B_like"/>
    <property type="match status" value="1"/>
</dbReference>
<evidence type="ECO:0000256" key="13">
    <source>
        <dbReference type="PROSITE-ProRule" id="PRU01379"/>
    </source>
</evidence>
<dbReference type="GO" id="GO:0008270">
    <property type="term" value="F:zinc ion binding"/>
    <property type="evidence" value="ECO:0007669"/>
    <property type="project" value="InterPro"/>
</dbReference>
<dbReference type="Pfam" id="PF02244">
    <property type="entry name" value="Propep_M14"/>
    <property type="match status" value="1"/>
</dbReference>
<keyword evidence="7" id="KW-0378">Hydrolase</keyword>
<dbReference type="SMART" id="SM00254">
    <property type="entry name" value="ShKT"/>
    <property type="match status" value="1"/>
</dbReference>
<dbReference type="GO" id="GO:0004181">
    <property type="term" value="F:metallocarboxypeptidase activity"/>
    <property type="evidence" value="ECO:0007669"/>
    <property type="project" value="InterPro"/>
</dbReference>
<sequence length="630" mass="71598">MVLLLFIFWFDCAASSSWNNSDSKKEPYKVYRLYPKDPQQLEFIVSVWTVAAKYQLNFWKDPSKVGIPTDIMVPAFMQSKFEKLISDKGLDYTITIQDVKKLIVEKERLWSKKAQMPGRMFDDVGINPKVTFDFTKYHDYDRMRAYMRHVEREYPHIAKVYNLGYSHENRPIEMIKISHPLSAIDKKAIWVDAGIHAREWASSSTAIYFIHQLVTRYDHDPAITQYVQNITWYIAPLVNPDGYMYTRSSSEPEVRMWRKNRAPNTDRCLGSSDFCCKGVQLYKSFINCKTLMTHINFQVDLNRNFDFHWSESGASSNPCDEIYEGSAAFSEPEAKAIRDFVWPHRNEIEAVITMHTYSQLWIHPFGHQRSSYPEDLAELKATAMSAVKALERLYGTKYRVGSGADTLYPAAGGSDDWSKSKAGIKYVYLLELRPEEFVYDGFVLDPDQLIPCGRETWAGVRVVADRILQSSGMTTVESSNTPTPLVDQEPLGLFVKQRTETSATMAWTPARTLPPKIDLIPEKQPAPPALSIRVHSEFRVEDSSSSPPTTETIAISTAPSSQSKTIQFGGGLKSQSVDASGNAGGGVCVDKIPEKRCSRWMFHRTGICQRISEYMSKNCAKSCGFCNVRS</sequence>
<organism evidence="17 18">
    <name type="scientific">Romanomermis culicivorax</name>
    <name type="common">Nematode worm</name>
    <dbReference type="NCBI Taxonomy" id="13658"/>
    <lineage>
        <taxon>Eukaryota</taxon>
        <taxon>Metazoa</taxon>
        <taxon>Ecdysozoa</taxon>
        <taxon>Nematoda</taxon>
        <taxon>Enoplea</taxon>
        <taxon>Dorylaimia</taxon>
        <taxon>Mermithida</taxon>
        <taxon>Mermithoidea</taxon>
        <taxon>Mermithidae</taxon>
        <taxon>Romanomermis</taxon>
    </lineage>
</organism>
<evidence type="ECO:0000256" key="6">
    <source>
        <dbReference type="ARBA" id="ARBA00022729"/>
    </source>
</evidence>
<evidence type="ECO:0000256" key="9">
    <source>
        <dbReference type="ARBA" id="ARBA00023049"/>
    </source>
</evidence>
<evidence type="ECO:0000256" key="4">
    <source>
        <dbReference type="ARBA" id="ARBA00022670"/>
    </source>
</evidence>
<dbReference type="Gene3D" id="3.30.70.340">
    <property type="entry name" value="Metallocarboxypeptidase-like"/>
    <property type="match status" value="1"/>
</dbReference>
<dbReference type="Gene3D" id="3.40.630.10">
    <property type="entry name" value="Zn peptidases"/>
    <property type="match status" value="1"/>
</dbReference>
<keyword evidence="10" id="KW-1015">Disulfide bond</keyword>
<evidence type="ECO:0000256" key="8">
    <source>
        <dbReference type="ARBA" id="ARBA00022833"/>
    </source>
</evidence>
<evidence type="ECO:0000256" key="5">
    <source>
        <dbReference type="ARBA" id="ARBA00022723"/>
    </source>
</evidence>
<evidence type="ECO:0000256" key="12">
    <source>
        <dbReference type="PROSITE-ProRule" id="PRU01005"/>
    </source>
</evidence>
<keyword evidence="3" id="KW-0121">Carboxypeptidase</keyword>